<evidence type="ECO:0000313" key="9">
    <source>
        <dbReference type="Proteomes" id="UP000004290"/>
    </source>
</evidence>
<dbReference type="Gene3D" id="3.40.930.10">
    <property type="entry name" value="Mannitol-specific EII, Chain A"/>
    <property type="match status" value="1"/>
</dbReference>
<feature type="domain" description="PRD" evidence="7">
    <location>
        <begin position="294"/>
        <end position="401"/>
    </location>
</feature>
<dbReference type="InterPro" id="IPR016152">
    <property type="entry name" value="PTrfase/Anion_transptr"/>
</dbReference>
<evidence type="ECO:0000256" key="2">
    <source>
        <dbReference type="ARBA" id="ARBA00023015"/>
    </source>
</evidence>
<evidence type="ECO:0000259" key="7">
    <source>
        <dbReference type="PROSITE" id="PS51372"/>
    </source>
</evidence>
<evidence type="ECO:0000256" key="4">
    <source>
        <dbReference type="ARBA" id="ARBA00023163"/>
    </source>
</evidence>
<dbReference type="EMBL" id="AEEL01000028">
    <property type="protein sequence ID" value="EFM26429.1"/>
    <property type="molecule type" value="Genomic_DNA"/>
</dbReference>
<dbReference type="AlphaFoldDB" id="E0PGM8"/>
<dbReference type="SUPFAM" id="SSF63520">
    <property type="entry name" value="PTS-regulatory domain, PRD"/>
    <property type="match status" value="1"/>
</dbReference>
<dbReference type="GO" id="GO:0009401">
    <property type="term" value="P:phosphoenolpyruvate-dependent sugar phosphotransferase system"/>
    <property type="evidence" value="ECO:0007669"/>
    <property type="project" value="InterPro"/>
</dbReference>
<dbReference type="PROSITE" id="PS51099">
    <property type="entry name" value="PTS_EIIB_TYPE_2"/>
    <property type="match status" value="1"/>
</dbReference>
<dbReference type="InterPro" id="IPR011608">
    <property type="entry name" value="PRD"/>
</dbReference>
<dbReference type="Gene3D" id="1.10.1790.10">
    <property type="entry name" value="PRD domain"/>
    <property type="match status" value="1"/>
</dbReference>
<evidence type="ECO:0000259" key="6">
    <source>
        <dbReference type="PROSITE" id="PS51099"/>
    </source>
</evidence>
<feature type="domain" description="PTS EIIB type-2" evidence="6">
    <location>
        <begin position="406"/>
        <end position="497"/>
    </location>
</feature>
<keyword evidence="3" id="KW-0010">Activator</keyword>
<name>E0PGM8_STREI</name>
<evidence type="ECO:0000259" key="5">
    <source>
        <dbReference type="PROSITE" id="PS51094"/>
    </source>
</evidence>
<keyword evidence="4" id="KW-0804">Transcription</keyword>
<dbReference type="PANTHER" id="PTHR30185:SF18">
    <property type="entry name" value="TRANSCRIPTIONAL REGULATOR MTLR"/>
    <property type="match status" value="1"/>
</dbReference>
<keyword evidence="9" id="KW-1185">Reference proteome</keyword>
<dbReference type="InterPro" id="IPR036388">
    <property type="entry name" value="WH-like_DNA-bd_sf"/>
</dbReference>
<keyword evidence="2" id="KW-0805">Transcription regulation</keyword>
<dbReference type="InterPro" id="IPR007737">
    <property type="entry name" value="Mga_HTH"/>
</dbReference>
<protein>
    <submittedName>
        <fullName evidence="8">PRD domain protein</fullName>
    </submittedName>
</protein>
<dbReference type="InterPro" id="IPR013011">
    <property type="entry name" value="PTS_EIIB_2"/>
</dbReference>
<dbReference type="Gene3D" id="1.10.10.10">
    <property type="entry name" value="Winged helix-like DNA-binding domain superfamily/Winged helix DNA-binding domain"/>
    <property type="match status" value="1"/>
</dbReference>
<comment type="caution">
    <text evidence="8">The sequence shown here is derived from an EMBL/GenBank/DDBJ whole genome shotgun (WGS) entry which is preliminary data.</text>
</comment>
<dbReference type="Proteomes" id="UP000004290">
    <property type="component" value="Unassembled WGS sequence"/>
</dbReference>
<dbReference type="PANTHER" id="PTHR30185">
    <property type="entry name" value="CRYPTIC BETA-GLUCOSIDE BGL OPERON ANTITERMINATOR"/>
    <property type="match status" value="1"/>
</dbReference>
<evidence type="ECO:0000256" key="3">
    <source>
        <dbReference type="ARBA" id="ARBA00023159"/>
    </source>
</evidence>
<dbReference type="PROSITE" id="PS51372">
    <property type="entry name" value="PRD_2"/>
    <property type="match status" value="1"/>
</dbReference>
<dbReference type="SUPFAM" id="SSF55804">
    <property type="entry name" value="Phoshotransferase/anion transport protein"/>
    <property type="match status" value="1"/>
</dbReference>
<organism evidence="8 9">
    <name type="scientific">Streptococcus equinus ATCC 700338</name>
    <dbReference type="NCBI Taxonomy" id="864569"/>
    <lineage>
        <taxon>Bacteria</taxon>
        <taxon>Bacillati</taxon>
        <taxon>Bacillota</taxon>
        <taxon>Bacilli</taxon>
        <taxon>Lactobacillales</taxon>
        <taxon>Streptococcaceae</taxon>
        <taxon>Streptococcus</taxon>
    </lineage>
</organism>
<dbReference type="HOGENOM" id="CLU_013442_1_1_9"/>
<dbReference type="InterPro" id="IPR050661">
    <property type="entry name" value="BglG_antiterminators"/>
</dbReference>
<feature type="domain" description="PTS EIIA type-2" evidence="5">
    <location>
        <begin position="551"/>
        <end position="690"/>
    </location>
</feature>
<evidence type="ECO:0000313" key="8">
    <source>
        <dbReference type="EMBL" id="EFM26429.1"/>
    </source>
</evidence>
<dbReference type="GO" id="GO:0006355">
    <property type="term" value="P:regulation of DNA-templated transcription"/>
    <property type="evidence" value="ECO:0007669"/>
    <property type="project" value="InterPro"/>
</dbReference>
<dbReference type="InterPro" id="IPR036634">
    <property type="entry name" value="PRD_sf"/>
</dbReference>
<accession>E0PGM8</accession>
<dbReference type="CDD" id="cd05568">
    <property type="entry name" value="PTS_IIB_bgl_like"/>
    <property type="match status" value="1"/>
</dbReference>
<reference evidence="8 9" key="1">
    <citation type="submission" date="2010-07" db="EMBL/GenBank/DDBJ databases">
        <authorList>
            <person name="Muzny D."/>
            <person name="Qin X."/>
            <person name="Deng J."/>
            <person name="Jiang H."/>
            <person name="Liu Y."/>
            <person name="Qu J."/>
            <person name="Song X.-Z."/>
            <person name="Zhang L."/>
            <person name="Thornton R."/>
            <person name="Coyle M."/>
            <person name="Francisco L."/>
            <person name="Jackson L."/>
            <person name="Javaid M."/>
            <person name="Korchina V."/>
            <person name="Kovar C."/>
            <person name="Mata R."/>
            <person name="Mathew T."/>
            <person name="Ngo R."/>
            <person name="Nguyen L."/>
            <person name="Nguyen N."/>
            <person name="Okwuonu G."/>
            <person name="Ongeri F."/>
            <person name="Pham C."/>
            <person name="Simmons D."/>
            <person name="Wilczek-Boney K."/>
            <person name="Hale W."/>
            <person name="Jakkamsetti A."/>
            <person name="Pham P."/>
            <person name="Ruth R."/>
            <person name="San Lucas F."/>
            <person name="Warren J."/>
            <person name="Zhang J."/>
            <person name="Zhao Z."/>
            <person name="Zhou C."/>
            <person name="Zhu D."/>
            <person name="Lee S."/>
            <person name="Bess C."/>
            <person name="Blankenburg K."/>
            <person name="Forbes L."/>
            <person name="Fu Q."/>
            <person name="Gubbala S."/>
            <person name="Hirani K."/>
            <person name="Jayaseelan J.C."/>
            <person name="Lara F."/>
            <person name="Munidasa M."/>
            <person name="Palculict T."/>
            <person name="Patil S."/>
            <person name="Pu L.-L."/>
            <person name="Saada N."/>
            <person name="Tang L."/>
            <person name="Weissenberger G."/>
            <person name="Zhu Y."/>
            <person name="Hemphill L."/>
            <person name="Shang Y."/>
            <person name="Youmans B."/>
            <person name="Ayvaz T."/>
            <person name="Ross M."/>
            <person name="Santibanez J."/>
            <person name="Aqrawi P."/>
            <person name="Gross S."/>
            <person name="Joshi V."/>
            <person name="Fowler G."/>
            <person name="Nazareth L."/>
            <person name="Reid J."/>
            <person name="Worley K."/>
            <person name="Petrosino J."/>
            <person name="Highlander S."/>
            <person name="Gibbs R."/>
        </authorList>
    </citation>
    <scope>NUCLEOTIDE SEQUENCE [LARGE SCALE GENOMIC DNA]</scope>
    <source>
        <strain evidence="8 9">ATCC 700338</strain>
    </source>
</reference>
<proteinExistence type="predicted"/>
<dbReference type="Pfam" id="PF00874">
    <property type="entry name" value="PRD"/>
    <property type="match status" value="1"/>
</dbReference>
<evidence type="ECO:0000256" key="1">
    <source>
        <dbReference type="ARBA" id="ARBA00022737"/>
    </source>
</evidence>
<gene>
    <name evidence="8" type="ORF">HMPREF9319_1932</name>
</gene>
<sequence length="690" mass="80210">MQTEAVMLDKKSIQIMNYLINEEEISLTKLMSKTSLSKKQILYALDHINSFLLENDRAALSIFKENIILTSENKQFFIDCFINNTLFTDYLLDADERIKYIFFLIFNKPSDYLSISDFLVSLKVSKSTVISDIKRLQKEIKPSDIKIKNDRNVGYYLSGDENQIRYLAMYYILEDLASDFGTFFYDYFFFNESIDVLKQIYETFIAFSKKYDFTFTDRQLTEIVYTLSLFLNRLKSNSSDDDNYKYKALEISKEFKLSKDILNQFLPDTNKEAIGFLTSWILTFTTVHIGEDAFDRKIILELVNKVIKRFELLSGIEFYNMKEVENNLYSHFRAVHHRMIYKIPILNQFSSRIKSQYPNLFKIVGLALKEIEDCYDFPIPEEEIAYLTLHFAVAIEDYGIKDDGKLVAAVVCQNGIGSSALVFQQLKLLFPDFRFLGPYDKNSLLVEPSKVDMIFSTESNLDLFSLAKEVFVVNPVMTSEERYNLLRKVYSKFGINKVRLPRVTDLVTIINKNTEIKDTKQLEQELYTYLLTPNDKRIIDCNRIAEPNLSDLLEIKFIQTNVEISDYEEGICKAAKPLLQSGIIQNQYLEKLIDDYHKGVIMRLTSLFCMPHATDTGGNNLGMSLVVLKHPFIFKDKSSVKYILLLSAPKSSVHLLAMNQLLKLLGQENFYEALDNFSPKDIYHYILENQ</sequence>
<dbReference type="Pfam" id="PF00359">
    <property type="entry name" value="PTS_EIIA_2"/>
    <property type="match status" value="1"/>
</dbReference>
<keyword evidence="1" id="KW-0677">Repeat</keyword>
<dbReference type="GO" id="GO:0008982">
    <property type="term" value="F:protein-N(PI)-phosphohistidine-sugar phosphotransferase activity"/>
    <property type="evidence" value="ECO:0007669"/>
    <property type="project" value="InterPro"/>
</dbReference>
<dbReference type="InterPro" id="IPR002178">
    <property type="entry name" value="PTS_EIIA_type-2_dom"/>
</dbReference>
<dbReference type="Pfam" id="PF05043">
    <property type="entry name" value="Mga"/>
    <property type="match status" value="1"/>
</dbReference>
<dbReference type="PROSITE" id="PS51094">
    <property type="entry name" value="PTS_EIIA_TYPE_2"/>
    <property type="match status" value="1"/>
</dbReference>